<gene>
    <name evidence="4" type="ORF">EIZ48_18545</name>
</gene>
<comment type="similarity">
    <text evidence="1">Belongs to the bacterial solute-binding protein 3 family.</text>
</comment>
<dbReference type="SUPFAM" id="SSF53850">
    <property type="entry name" value="Periplasmic binding protein-like II"/>
    <property type="match status" value="1"/>
</dbReference>
<dbReference type="Pfam" id="PF00497">
    <property type="entry name" value="SBP_bac_3"/>
    <property type="match status" value="1"/>
</dbReference>
<sequence>MPHNPPTSRAGVKLHNTFSLSCRESVMLATVQRITTSILVTFRKARNYIKLLAISISIVFGPQSLAAKPPLSVAISVDMPPYVINQAISGLQVDIIKLALGGYDVRFMQMPFGEIQTAVQKGIADVGVGVLEDDSGVFYSDHFITFANVAVSKKASSKKIEQVADLKGHLVLTWQNAYLELGDAFEQLYSPQSPERENYIEVADQADQVRIFWQGNNRIAVIDRSIFTYFTKALGYAADDVTFHYVFPSVTSFQASFKEAKIRDSFNQALGKLCQSGEYNKLLTRYDVKLKSTVCENERSSE</sequence>
<accession>A0ABW9YL53</accession>
<evidence type="ECO:0000256" key="2">
    <source>
        <dbReference type="ARBA" id="ARBA00022729"/>
    </source>
</evidence>
<evidence type="ECO:0000259" key="3">
    <source>
        <dbReference type="Pfam" id="PF00497"/>
    </source>
</evidence>
<keyword evidence="5" id="KW-1185">Reference proteome</keyword>
<reference evidence="4 5" key="1">
    <citation type="journal article" date="2017" name="Int. J. Syst. Evol. Microbiol.">
        <title>Photobacterium alginatilyticum sp. nov., a marine bacterium isolated from bottom seawater.</title>
        <authorList>
            <person name="Wang X."/>
            <person name="Wang Y."/>
            <person name="Yang X."/>
            <person name="Sun H."/>
            <person name="Li B."/>
            <person name="Zhang X.H."/>
        </authorList>
    </citation>
    <scope>NUCLEOTIDE SEQUENCE [LARGE SCALE GENOMIC DNA]</scope>
    <source>
        <strain evidence="4 5">P03D4</strain>
    </source>
</reference>
<name>A0ABW9YL53_9GAMM</name>
<dbReference type="Proteomes" id="UP000738517">
    <property type="component" value="Unassembled WGS sequence"/>
</dbReference>
<dbReference type="InterPro" id="IPR001638">
    <property type="entry name" value="Solute-binding_3/MltF_N"/>
</dbReference>
<evidence type="ECO:0000313" key="4">
    <source>
        <dbReference type="EMBL" id="NBI54523.1"/>
    </source>
</evidence>
<keyword evidence="2" id="KW-0732">Signal</keyword>
<dbReference type="Gene3D" id="3.40.190.10">
    <property type="entry name" value="Periplasmic binding protein-like II"/>
    <property type="match status" value="2"/>
</dbReference>
<dbReference type="EMBL" id="RSEJ01000021">
    <property type="protein sequence ID" value="NBI54523.1"/>
    <property type="molecule type" value="Genomic_DNA"/>
</dbReference>
<proteinExistence type="inferred from homology"/>
<evidence type="ECO:0000313" key="5">
    <source>
        <dbReference type="Proteomes" id="UP000738517"/>
    </source>
</evidence>
<evidence type="ECO:0000256" key="1">
    <source>
        <dbReference type="ARBA" id="ARBA00010333"/>
    </source>
</evidence>
<organism evidence="4 5">
    <name type="scientific">Photobacterium alginatilyticum</name>
    <dbReference type="NCBI Taxonomy" id="1775171"/>
    <lineage>
        <taxon>Bacteria</taxon>
        <taxon>Pseudomonadati</taxon>
        <taxon>Pseudomonadota</taxon>
        <taxon>Gammaproteobacteria</taxon>
        <taxon>Vibrionales</taxon>
        <taxon>Vibrionaceae</taxon>
        <taxon>Photobacterium</taxon>
    </lineage>
</organism>
<protein>
    <submittedName>
        <fullName evidence="4">Transporter substrate-binding domain-containing protein</fullName>
    </submittedName>
</protein>
<comment type="caution">
    <text evidence="4">The sequence shown here is derived from an EMBL/GenBank/DDBJ whole genome shotgun (WGS) entry which is preliminary data.</text>
</comment>
<dbReference type="PANTHER" id="PTHR35936">
    <property type="entry name" value="MEMBRANE-BOUND LYTIC MUREIN TRANSGLYCOSYLASE F"/>
    <property type="match status" value="1"/>
</dbReference>
<feature type="domain" description="Solute-binding protein family 3/N-terminal" evidence="3">
    <location>
        <begin position="71"/>
        <end position="286"/>
    </location>
</feature>
<dbReference type="PANTHER" id="PTHR35936:SF25">
    <property type="entry name" value="ABC TRANSPORTER SUBSTRATE-BINDING PROTEIN"/>
    <property type="match status" value="1"/>
</dbReference>